<dbReference type="InParanoid" id="A0A409WDQ0"/>
<evidence type="ECO:0000256" key="2">
    <source>
        <dbReference type="SAM" id="Phobius"/>
    </source>
</evidence>
<evidence type="ECO:0000313" key="3">
    <source>
        <dbReference type="EMBL" id="PPQ76644.1"/>
    </source>
</evidence>
<accession>A0A409WDQ0</accession>
<gene>
    <name evidence="3" type="ORF">CVT26_013898</name>
</gene>
<evidence type="ECO:0008006" key="5">
    <source>
        <dbReference type="Google" id="ProtNLM"/>
    </source>
</evidence>
<proteinExistence type="predicted"/>
<dbReference type="EMBL" id="NHYE01005137">
    <property type="protein sequence ID" value="PPQ76644.1"/>
    <property type="molecule type" value="Genomic_DNA"/>
</dbReference>
<comment type="caution">
    <text evidence="3">The sequence shown here is derived from an EMBL/GenBank/DDBJ whole genome shotgun (WGS) entry which is preliminary data.</text>
</comment>
<feature type="transmembrane region" description="Helical" evidence="2">
    <location>
        <begin position="37"/>
        <end position="55"/>
    </location>
</feature>
<feature type="transmembrane region" description="Helical" evidence="2">
    <location>
        <begin position="104"/>
        <end position="125"/>
    </location>
</feature>
<feature type="compositionally biased region" description="Pro residues" evidence="1">
    <location>
        <begin position="174"/>
        <end position="183"/>
    </location>
</feature>
<dbReference type="Proteomes" id="UP000284706">
    <property type="component" value="Unassembled WGS sequence"/>
</dbReference>
<feature type="region of interest" description="Disordered" evidence="1">
    <location>
        <begin position="173"/>
        <end position="198"/>
    </location>
</feature>
<feature type="transmembrane region" description="Helical" evidence="2">
    <location>
        <begin position="145"/>
        <end position="166"/>
    </location>
</feature>
<reference evidence="3 4" key="1">
    <citation type="journal article" date="2018" name="Evol. Lett.">
        <title>Horizontal gene cluster transfer increased hallucinogenic mushroom diversity.</title>
        <authorList>
            <person name="Reynolds H.T."/>
            <person name="Vijayakumar V."/>
            <person name="Gluck-Thaler E."/>
            <person name="Korotkin H.B."/>
            <person name="Matheny P.B."/>
            <person name="Slot J.C."/>
        </authorList>
    </citation>
    <scope>NUCLEOTIDE SEQUENCE [LARGE SCALE GENOMIC DNA]</scope>
    <source>
        <strain evidence="3 4">SRW20</strain>
    </source>
</reference>
<evidence type="ECO:0000256" key="1">
    <source>
        <dbReference type="SAM" id="MobiDB-lite"/>
    </source>
</evidence>
<name>A0A409WDQ0_9AGAR</name>
<dbReference type="OrthoDB" id="2922612at2759"/>
<sequence length="235" mass="26270">MPVTTLRIIESDEEASLHPRAIWNHWRKSVIWDPRSYYGALEFIAAVISLLAFVQMQSSSRYYEVTTPWFAIQKLWSGMLIGLGVAPLHWFSNHRQTSNFFTRALTHICVLLTIALILFISEAFSIFDKPYECGYGRNECELMNTLNTCVWLSIVLLLIATFVVFVNARRPRKPPVPPLPSAPPEEASAPEGASNAAIGPSIADYEDESQAAWATVNVADGIEDDSAEPEGQLRL</sequence>
<protein>
    <recommendedName>
        <fullName evidence="5">MARVEL domain-containing protein</fullName>
    </recommendedName>
</protein>
<keyword evidence="2" id="KW-0472">Membrane</keyword>
<dbReference type="AlphaFoldDB" id="A0A409WDQ0"/>
<feature type="compositionally biased region" description="Low complexity" evidence="1">
    <location>
        <begin position="184"/>
        <end position="197"/>
    </location>
</feature>
<evidence type="ECO:0000313" key="4">
    <source>
        <dbReference type="Proteomes" id="UP000284706"/>
    </source>
</evidence>
<keyword evidence="4" id="KW-1185">Reference proteome</keyword>
<keyword evidence="2" id="KW-1133">Transmembrane helix</keyword>
<keyword evidence="2" id="KW-0812">Transmembrane</keyword>
<feature type="transmembrane region" description="Helical" evidence="2">
    <location>
        <begin position="75"/>
        <end position="92"/>
    </location>
</feature>
<organism evidence="3 4">
    <name type="scientific">Gymnopilus dilepis</name>
    <dbReference type="NCBI Taxonomy" id="231916"/>
    <lineage>
        <taxon>Eukaryota</taxon>
        <taxon>Fungi</taxon>
        <taxon>Dikarya</taxon>
        <taxon>Basidiomycota</taxon>
        <taxon>Agaricomycotina</taxon>
        <taxon>Agaricomycetes</taxon>
        <taxon>Agaricomycetidae</taxon>
        <taxon>Agaricales</taxon>
        <taxon>Agaricineae</taxon>
        <taxon>Hymenogastraceae</taxon>
        <taxon>Gymnopilus</taxon>
    </lineage>
</organism>